<keyword evidence="4" id="KW-1185">Reference proteome</keyword>
<feature type="transmembrane region" description="Helical" evidence="1">
    <location>
        <begin position="58"/>
        <end position="83"/>
    </location>
</feature>
<keyword evidence="1" id="KW-1133">Transmembrane helix</keyword>
<keyword evidence="1" id="KW-0812">Transmembrane</keyword>
<dbReference type="EMBL" id="BAABCW010000013">
    <property type="protein sequence ID" value="GAA3514495.1"/>
    <property type="molecule type" value="Genomic_DNA"/>
</dbReference>
<reference evidence="4" key="1">
    <citation type="journal article" date="2019" name="Int. J. Syst. Evol. Microbiol.">
        <title>The Global Catalogue of Microorganisms (GCM) 10K type strain sequencing project: providing services to taxonomists for standard genome sequencing and annotation.</title>
        <authorList>
            <consortium name="The Broad Institute Genomics Platform"/>
            <consortium name="The Broad Institute Genome Sequencing Center for Infectious Disease"/>
            <person name="Wu L."/>
            <person name="Ma J."/>
        </authorList>
    </citation>
    <scope>NUCLEOTIDE SEQUENCE [LARGE SCALE GENOMIC DNA]</scope>
    <source>
        <strain evidence="4">JCM 17106</strain>
    </source>
</reference>
<evidence type="ECO:0000313" key="3">
    <source>
        <dbReference type="EMBL" id="GAA3514495.1"/>
    </source>
</evidence>
<keyword evidence="1" id="KW-0472">Membrane</keyword>
<dbReference type="Proteomes" id="UP001500459">
    <property type="component" value="Unassembled WGS sequence"/>
</dbReference>
<accession>A0ABP6UR56</accession>
<feature type="transmembrane region" description="Helical" evidence="1">
    <location>
        <begin position="6"/>
        <end position="24"/>
    </location>
</feature>
<protein>
    <recommendedName>
        <fullName evidence="2">DUF6249 domain-containing protein</fullName>
    </recommendedName>
</protein>
<evidence type="ECO:0000313" key="4">
    <source>
        <dbReference type="Proteomes" id="UP001500459"/>
    </source>
</evidence>
<organism evidence="3 4">
    <name type="scientific">Aquimarina addita</name>
    <dbReference type="NCBI Taxonomy" id="870485"/>
    <lineage>
        <taxon>Bacteria</taxon>
        <taxon>Pseudomonadati</taxon>
        <taxon>Bacteroidota</taxon>
        <taxon>Flavobacteriia</taxon>
        <taxon>Flavobacteriales</taxon>
        <taxon>Flavobacteriaceae</taxon>
        <taxon>Aquimarina</taxon>
    </lineage>
</organism>
<comment type="caution">
    <text evidence="3">The sequence shown here is derived from an EMBL/GenBank/DDBJ whole genome shotgun (WGS) entry which is preliminary data.</text>
</comment>
<proteinExistence type="predicted"/>
<feature type="domain" description="DUF6249" evidence="2">
    <location>
        <begin position="8"/>
        <end position="110"/>
    </location>
</feature>
<evidence type="ECO:0000259" key="2">
    <source>
        <dbReference type="Pfam" id="PF19762"/>
    </source>
</evidence>
<dbReference type="InterPro" id="IPR046216">
    <property type="entry name" value="DUF6249"/>
</dbReference>
<sequence length="119" mass="13031">MNLAEIIIPLAFFGSIFGVIYLFITARNKERMALIEKGADASIFYSSKKRVTPVWKVFILNFSLLLMGIGAGIFIAGILNDIIGVKEEIAYPGTIFLMAGAGLFTGFTMTKNLEKQEAS</sequence>
<name>A0ABP6UR56_9FLAO</name>
<gene>
    <name evidence="3" type="ORF">GCM10022393_30570</name>
</gene>
<evidence type="ECO:0000256" key="1">
    <source>
        <dbReference type="SAM" id="Phobius"/>
    </source>
</evidence>
<dbReference type="Pfam" id="PF19762">
    <property type="entry name" value="DUF6249"/>
    <property type="match status" value="1"/>
</dbReference>
<feature type="transmembrane region" description="Helical" evidence="1">
    <location>
        <begin position="89"/>
        <end position="109"/>
    </location>
</feature>
<dbReference type="RefSeq" id="WP_344928915.1">
    <property type="nucleotide sequence ID" value="NZ_BAABCW010000013.1"/>
</dbReference>